<dbReference type="Proteomes" id="UP000030940">
    <property type="component" value="Chromosome"/>
</dbReference>
<keyword evidence="1" id="KW-1133">Transmembrane helix</keyword>
<sequence>MVKKFSIFLKAIIIFSIFELLIEELSIILFLPYSIRFALIFLGFLFDTIFIFIFLYKITKAYLSQRLEIYVRNNLFFDIIHCLIPLVFYSSYQLKNIIVAHETILNPIMLSLFKLRFLRLLRFNDLIIEIYYNSKDKNLILIAFARTFSMSLLIPFIFFIIISSSKIVNSIPEKQEFNIIKNISIINEKAYIKEKYPFILIIKEKEDIIYSKSDEIFVYYSPSEYKIIEIEKTKFYIDKYLQRKSDSILGIFLFTLFASFTIFLMNFYKFFKASFLNPIILMIKILQDPLEYRKIQIPFTLSEEKVYELAKSFNNLLLKEKLNSKRKSKIPLEIEKVKNIINKNQELK</sequence>
<feature type="transmembrane region" description="Helical" evidence="1">
    <location>
        <begin position="98"/>
        <end position="118"/>
    </location>
</feature>
<feature type="transmembrane region" description="Helical" evidence="1">
    <location>
        <begin position="139"/>
        <end position="162"/>
    </location>
</feature>
<dbReference type="KEGG" id="bchi:OY14_03375"/>
<evidence type="ECO:0000256" key="1">
    <source>
        <dbReference type="SAM" id="Phobius"/>
    </source>
</evidence>
<organism evidence="2 3">
    <name type="scientific">Borreliella chilensis</name>
    <dbReference type="NCBI Taxonomy" id="1245910"/>
    <lineage>
        <taxon>Bacteria</taxon>
        <taxon>Pseudomonadati</taxon>
        <taxon>Spirochaetota</taxon>
        <taxon>Spirochaetia</taxon>
        <taxon>Spirochaetales</taxon>
        <taxon>Borreliaceae</taxon>
        <taxon>Borreliella</taxon>
    </lineage>
</organism>
<feature type="transmembrane region" description="Helical" evidence="1">
    <location>
        <begin position="248"/>
        <end position="268"/>
    </location>
</feature>
<evidence type="ECO:0000313" key="2">
    <source>
        <dbReference type="EMBL" id="AJA90463.1"/>
    </source>
</evidence>
<dbReference type="HOGENOM" id="CLU_068389_0_0_12"/>
<dbReference type="AlphaFoldDB" id="A0A0A7UYG0"/>
<reference evidence="2 3" key="1">
    <citation type="journal article" date="2015" name="Genome Announc.">
        <title>Genome Sequence of Borrelia chilensis VA1, a South American Member of the Lyme Borreliosis Group.</title>
        <authorList>
            <person name="Huang W."/>
            <person name="Ojaimi C."/>
            <person name="Fallon J.T."/>
            <person name="Travisany D."/>
            <person name="Maass A."/>
            <person name="Ivanova L."/>
            <person name="Tomova A."/>
            <person name="Gonzalez-Acuna D."/>
            <person name="Godfrey H.P."/>
            <person name="Cabello F.C."/>
        </authorList>
    </citation>
    <scope>NUCLEOTIDE SEQUENCE [LARGE SCALE GENOMIC DNA]</scope>
    <source>
        <strain evidence="2 3">VA1</strain>
    </source>
</reference>
<evidence type="ECO:0000313" key="3">
    <source>
        <dbReference type="Proteomes" id="UP000030940"/>
    </source>
</evidence>
<dbReference type="EMBL" id="CP009910">
    <property type="protein sequence ID" value="AJA90463.1"/>
    <property type="molecule type" value="Genomic_DNA"/>
</dbReference>
<feature type="transmembrane region" description="Helical" evidence="1">
    <location>
        <begin position="75"/>
        <end position="92"/>
    </location>
</feature>
<gene>
    <name evidence="2" type="ORF">OY14_03375</name>
</gene>
<feature type="transmembrane region" description="Helical" evidence="1">
    <location>
        <begin position="7"/>
        <end position="31"/>
    </location>
</feature>
<dbReference type="STRING" id="1245910.OY14_03375"/>
<keyword evidence="1" id="KW-0472">Membrane</keyword>
<name>A0A0A7UYG0_9SPIR</name>
<keyword evidence="3" id="KW-1185">Reference proteome</keyword>
<keyword evidence="1" id="KW-0812">Transmembrane</keyword>
<protein>
    <submittedName>
        <fullName evidence="2">Membrane protein</fullName>
    </submittedName>
</protein>
<feature type="transmembrane region" description="Helical" evidence="1">
    <location>
        <begin position="37"/>
        <end position="55"/>
    </location>
</feature>
<proteinExistence type="predicted"/>
<accession>A0A0A7UYG0</accession>